<comment type="caution">
    <text evidence="1">The sequence shown here is derived from an EMBL/GenBank/DDBJ whole genome shotgun (WGS) entry which is preliminary data.</text>
</comment>
<keyword evidence="2" id="KW-1185">Reference proteome</keyword>
<accession>A0ABQ2Z0R7</accession>
<evidence type="ECO:0008006" key="3">
    <source>
        <dbReference type="Google" id="ProtNLM"/>
    </source>
</evidence>
<dbReference type="EMBL" id="BMYW01000022">
    <property type="protein sequence ID" value="GGY01350.1"/>
    <property type="molecule type" value="Genomic_DNA"/>
</dbReference>
<dbReference type="PROSITE" id="PS51257">
    <property type="entry name" value="PROKAR_LIPOPROTEIN"/>
    <property type="match status" value="1"/>
</dbReference>
<organism evidence="1 2">
    <name type="scientific">Vogesella alkaliphila</name>
    <dbReference type="NCBI Taxonomy" id="1193621"/>
    <lineage>
        <taxon>Bacteria</taxon>
        <taxon>Pseudomonadati</taxon>
        <taxon>Pseudomonadota</taxon>
        <taxon>Betaproteobacteria</taxon>
        <taxon>Neisseriales</taxon>
        <taxon>Chromobacteriaceae</taxon>
        <taxon>Vogesella</taxon>
    </lineage>
</organism>
<sequence length="176" mass="19830">MRQFVNIVALCVLSLTGCSQSTLDEGVKATAPIKLGRAGEKASIIFSTQNNESHEKNKLLIGVSLVTDGRLVDVDLLRESTPVFKVKITNMESKSERPVQFFYFKTKNFSSKLESSKNGVAIVFAEYFANYDYFLAFIDRNQNGKYNVDIEVVNENPQLISLQFEAFVDYRIYGGK</sequence>
<proteinExistence type="predicted"/>
<evidence type="ECO:0000313" key="1">
    <source>
        <dbReference type="EMBL" id="GGY01350.1"/>
    </source>
</evidence>
<protein>
    <recommendedName>
        <fullName evidence="3">Lipoprotein</fullName>
    </recommendedName>
</protein>
<reference evidence="2" key="1">
    <citation type="journal article" date="2019" name="Int. J. Syst. Evol. Microbiol.">
        <title>The Global Catalogue of Microorganisms (GCM) 10K type strain sequencing project: providing services to taxonomists for standard genome sequencing and annotation.</title>
        <authorList>
            <consortium name="The Broad Institute Genomics Platform"/>
            <consortium name="The Broad Institute Genome Sequencing Center for Infectious Disease"/>
            <person name="Wu L."/>
            <person name="Ma J."/>
        </authorList>
    </citation>
    <scope>NUCLEOTIDE SEQUENCE [LARGE SCALE GENOMIC DNA]</scope>
    <source>
        <strain evidence="2">KCTC 32041</strain>
    </source>
</reference>
<evidence type="ECO:0000313" key="2">
    <source>
        <dbReference type="Proteomes" id="UP000600877"/>
    </source>
</evidence>
<dbReference type="Proteomes" id="UP000600877">
    <property type="component" value="Unassembled WGS sequence"/>
</dbReference>
<name>A0ABQ2Z0R7_9NEIS</name>
<gene>
    <name evidence="1" type="ORF">GCM10011290_31580</name>
</gene>